<dbReference type="PROSITE" id="PS00595">
    <property type="entry name" value="AA_TRANSFER_CLASS_5"/>
    <property type="match status" value="1"/>
</dbReference>
<gene>
    <name evidence="16" type="ORF">DBV15_05953</name>
</gene>
<dbReference type="GO" id="GO:0051536">
    <property type="term" value="F:iron-sulfur cluster binding"/>
    <property type="evidence" value="ECO:0007669"/>
    <property type="project" value="UniProtKB-KW"/>
</dbReference>
<dbReference type="InterPro" id="IPR015421">
    <property type="entry name" value="PyrdxlP-dep_Trfase_major"/>
</dbReference>
<evidence type="ECO:0000256" key="2">
    <source>
        <dbReference type="ARBA" id="ARBA00006490"/>
    </source>
</evidence>
<evidence type="ECO:0000256" key="11">
    <source>
        <dbReference type="ARBA" id="ARBA00023014"/>
    </source>
</evidence>
<feature type="domain" description="MPN" evidence="15">
    <location>
        <begin position="116"/>
        <end position="252"/>
    </location>
</feature>
<dbReference type="PANTHER" id="PTHR11601:SF34">
    <property type="entry name" value="CYSTEINE DESULFURASE"/>
    <property type="match status" value="1"/>
</dbReference>
<dbReference type="FunFam" id="3.40.140.10:FF:000053">
    <property type="entry name" value="MPN domain-containing protein CG4751"/>
    <property type="match status" value="1"/>
</dbReference>
<dbReference type="EC" id="2.8.1.7" evidence="3"/>
<dbReference type="Pfam" id="PF00266">
    <property type="entry name" value="Aminotran_5"/>
    <property type="match status" value="1"/>
</dbReference>
<comment type="caution">
    <text evidence="16">The sequence shown here is derived from an EMBL/GenBank/DDBJ whole genome shotgun (WGS) entry which is preliminary data.</text>
</comment>
<evidence type="ECO:0000256" key="6">
    <source>
        <dbReference type="ARBA" id="ARBA00022723"/>
    </source>
</evidence>
<dbReference type="Gene3D" id="3.90.1150.10">
    <property type="entry name" value="Aspartate Aminotransferase, domain 1"/>
    <property type="match status" value="1"/>
</dbReference>
<evidence type="ECO:0000256" key="7">
    <source>
        <dbReference type="ARBA" id="ARBA00022801"/>
    </source>
</evidence>
<comment type="similarity">
    <text evidence="13">Belongs to the peptidase M67 family.</text>
</comment>
<dbReference type="NCBIfam" id="NF010611">
    <property type="entry name" value="PRK14012.1"/>
    <property type="match status" value="1"/>
</dbReference>
<evidence type="ECO:0000313" key="16">
    <source>
        <dbReference type="EMBL" id="TGZ49906.1"/>
    </source>
</evidence>
<dbReference type="InterPro" id="IPR015424">
    <property type="entry name" value="PyrdxlP-dep_Trfase"/>
</dbReference>
<keyword evidence="4" id="KW-0645">Protease</keyword>
<dbReference type="GO" id="GO:0099128">
    <property type="term" value="C:mitochondrial [2Fe-2S] assembly complex"/>
    <property type="evidence" value="ECO:0007669"/>
    <property type="project" value="UniProtKB-ARBA"/>
</dbReference>
<keyword evidence="10" id="KW-0408">Iron</keyword>
<dbReference type="EMBL" id="QBLH01002082">
    <property type="protein sequence ID" value="TGZ49906.1"/>
    <property type="molecule type" value="Genomic_DNA"/>
</dbReference>
<dbReference type="Gene3D" id="3.40.640.10">
    <property type="entry name" value="Type I PLP-dependent aspartate aminotransferase-like (Major domain)"/>
    <property type="match status" value="1"/>
</dbReference>
<keyword evidence="5" id="KW-0808">Transferase</keyword>
<name>A0A4S2KL12_9HYME</name>
<evidence type="ECO:0000256" key="13">
    <source>
        <dbReference type="ARBA" id="ARBA00061577"/>
    </source>
</evidence>
<dbReference type="InterPro" id="IPR010240">
    <property type="entry name" value="Cys_deSase_IscS"/>
</dbReference>
<evidence type="ECO:0000256" key="4">
    <source>
        <dbReference type="ARBA" id="ARBA00022670"/>
    </source>
</evidence>
<evidence type="ECO:0000313" key="17">
    <source>
        <dbReference type="Proteomes" id="UP000310200"/>
    </source>
</evidence>
<evidence type="ECO:0000256" key="8">
    <source>
        <dbReference type="ARBA" id="ARBA00022833"/>
    </source>
</evidence>
<dbReference type="GO" id="GO:0008237">
    <property type="term" value="F:metallopeptidase activity"/>
    <property type="evidence" value="ECO:0007669"/>
    <property type="project" value="UniProtKB-KW"/>
</dbReference>
<dbReference type="PROSITE" id="PS50249">
    <property type="entry name" value="MPN"/>
    <property type="match status" value="1"/>
</dbReference>
<keyword evidence="9" id="KW-0663">Pyridoxal phosphate</keyword>
<evidence type="ECO:0000259" key="15">
    <source>
        <dbReference type="PROSITE" id="PS50249"/>
    </source>
</evidence>
<evidence type="ECO:0000256" key="14">
    <source>
        <dbReference type="RuleBase" id="RU004504"/>
    </source>
</evidence>
<dbReference type="GO" id="GO:0006508">
    <property type="term" value="P:proteolysis"/>
    <property type="evidence" value="ECO:0007669"/>
    <property type="project" value="UniProtKB-KW"/>
</dbReference>
<evidence type="ECO:0000256" key="1">
    <source>
        <dbReference type="ARBA" id="ARBA00001933"/>
    </source>
</evidence>
<comment type="cofactor">
    <cofactor evidence="1 14">
        <name>pyridoxal 5'-phosphate</name>
        <dbReference type="ChEBI" id="CHEBI:597326"/>
    </cofactor>
</comment>
<dbReference type="Gene3D" id="3.40.140.10">
    <property type="entry name" value="Cytidine Deaminase, domain 2"/>
    <property type="match status" value="1"/>
</dbReference>
<dbReference type="HAMAP" id="MF_00331">
    <property type="entry name" value="Cys_desulf_IscS"/>
    <property type="match status" value="1"/>
</dbReference>
<dbReference type="InterPro" id="IPR031993">
    <property type="entry name" value="DUF4789"/>
</dbReference>
<dbReference type="CDD" id="cd08067">
    <property type="entry name" value="MPN_2A_DUB"/>
    <property type="match status" value="1"/>
</dbReference>
<sequence>MQGHLRPMVWSLDTFITLVFKQFLEDEKQEEEDVCGLLDAISSPFSPQKCTEIMERAPTDMAEESGEKIQITPPVQIVRVPVKHANLGIRSHAMDMSTMVELTSFSTLGKIQPFLVTITTTAALLVDLHCHLTDKEVCGYLGGHWDINSHNLSITCAFPCRYSGKDKSAAAAVEAEIARAMEWKRVTLVGWYHSHPRSHASPSLRDVDSQLDYQIKMKGPSDNGYIPCVGLICSPYNMDGSCYESNFNVFWSLPPPENRPHEYPRPMLLSYTLSQEHFLSQDTLEEIRRSIEYYKSEGGIDFTATFNGTTTYLERLRCSLASKLPGRNRSNSSYWDVIREMICPGSEDGTTPDFLTMKFPLVSASDALVPPVPPGVGLTAGNAAVFLAPVNFKPDGGAIITPTSKPFVLQPSTSRDGIKKDSNLGPTDAASITQIKDSSSVVGPKHISPSEIIPSFHAGELTVSVKNAKCDYDFAPADFSKLPNLVGDGSTKSRTSTTPDFPLADITQQITKFSDLTKLATFPTTDLAKLSSFSIADFTRTSSPSPSTYMRNIANLFGPLSKISPAKDMDGTERKPGDFVTVDARPSPFKGVSSSETCRTFSVSADDYANDRKNVDAQTDPTKIGRPGEYQGTEDLTISSVKSDFGSMLDMTALHKKQHASHAADLGDSLNLSKDRLWIPVLLYPSLLNGILAQSSEIARMKCLYVGIVFLMYTYMIRGQDFIFPTDEETSHVSGGNSTMITDRIPVSIPDSCPKNMLLYPGSGARTSWVCDCRPRFLYFPLNDACYEAYRQGPCLSRTYVVLPKNEVLPRCVENPCLEDGVVPYNGTCYPLRTVGGPCAPKGVLGVNEITFQLECVPVDTAPFVIITTISQTTCPPGGRRSMLGTCRKSSRRRRLRMFRSTRNLIFALRRAKDRRLHTCGQQLSEVTEYESPITDEYKKGPMEGRALYLDAQATTPLDPRVLDKMMPYMTVYHGNPHSRTHMYGWESEAAVEHARQVGIFRFLHSTVTLSRDVFVCFQQQVADLIGAEKKEVIFTSGATECNNIAVKGVARFYKSKKNHVVTTQTEHKCVLDSCRALEAEGFDITYLSVKSNGLIDLNELEAAIRPSTSLVSIMMVNNEIGVKQPIEEIGAICRKRKVFFHTDAAQAIGKVPIDVNAMNIDLLSISGHKLYGPKGIGALYVRRRPRVRVEPLQSGGGQERGMRSGTVPAPLAVGLGAACELAQTEMDYDHRYINTLSSHLIEKLMSNLPQVVRNGDPVAWYPGCVNLSFACVEGESLLMALKDVALSSGSACTSASLEPSYVLRAIGASEDLAHSSIRFGIGRFTTLEEIDYTADSTIQHVKRLREMSPLWEMVEDGIDLKTIKWTQH</sequence>
<keyword evidence="11" id="KW-0411">Iron-sulfur</keyword>
<dbReference type="FunFam" id="3.40.640.10:FF:000003">
    <property type="entry name" value="Cysteine desulfurase IscS"/>
    <property type="match status" value="1"/>
</dbReference>
<keyword evidence="6" id="KW-0479">Metal-binding</keyword>
<dbReference type="Pfam" id="PF01398">
    <property type="entry name" value="JAB"/>
    <property type="match status" value="1"/>
</dbReference>
<protein>
    <recommendedName>
        <fullName evidence="3">cysteine desulfurase</fullName>
        <ecNumber evidence="3">2.8.1.7</ecNumber>
    </recommendedName>
</protein>
<keyword evidence="12" id="KW-0482">Metalloprotease</keyword>
<evidence type="ECO:0000256" key="10">
    <source>
        <dbReference type="ARBA" id="ARBA00023004"/>
    </source>
</evidence>
<evidence type="ECO:0000256" key="9">
    <source>
        <dbReference type="ARBA" id="ARBA00022898"/>
    </source>
</evidence>
<evidence type="ECO:0000256" key="3">
    <source>
        <dbReference type="ARBA" id="ARBA00012239"/>
    </source>
</evidence>
<comment type="similarity">
    <text evidence="2">Belongs to the class-V pyridoxal-phosphate-dependent aminotransferase family. NifS/IscS subfamily.</text>
</comment>
<dbReference type="PANTHER" id="PTHR11601">
    <property type="entry name" value="CYSTEINE DESULFURYLASE FAMILY MEMBER"/>
    <property type="match status" value="1"/>
</dbReference>
<dbReference type="InterPro" id="IPR000192">
    <property type="entry name" value="Aminotrans_V_dom"/>
</dbReference>
<dbReference type="InterPro" id="IPR020578">
    <property type="entry name" value="Aminotrans_V_PyrdxlP_BS"/>
</dbReference>
<organism evidence="16 17">
    <name type="scientific">Temnothorax longispinosus</name>
    <dbReference type="NCBI Taxonomy" id="300112"/>
    <lineage>
        <taxon>Eukaryota</taxon>
        <taxon>Metazoa</taxon>
        <taxon>Ecdysozoa</taxon>
        <taxon>Arthropoda</taxon>
        <taxon>Hexapoda</taxon>
        <taxon>Insecta</taxon>
        <taxon>Pterygota</taxon>
        <taxon>Neoptera</taxon>
        <taxon>Endopterygota</taxon>
        <taxon>Hymenoptera</taxon>
        <taxon>Apocrita</taxon>
        <taxon>Aculeata</taxon>
        <taxon>Formicoidea</taxon>
        <taxon>Formicidae</taxon>
        <taxon>Myrmicinae</taxon>
        <taxon>Temnothorax</taxon>
    </lineage>
</organism>
<keyword evidence="7" id="KW-0378">Hydrolase</keyword>
<dbReference type="GO" id="GO:0030170">
    <property type="term" value="F:pyridoxal phosphate binding"/>
    <property type="evidence" value="ECO:0007669"/>
    <property type="project" value="InterPro"/>
</dbReference>
<dbReference type="GO" id="GO:0046872">
    <property type="term" value="F:metal ion binding"/>
    <property type="evidence" value="ECO:0007669"/>
    <property type="project" value="UniProtKB-KW"/>
</dbReference>
<dbReference type="GO" id="GO:0031071">
    <property type="term" value="F:cysteine desulfurase activity"/>
    <property type="evidence" value="ECO:0007669"/>
    <property type="project" value="UniProtKB-EC"/>
</dbReference>
<accession>A0A4S2KL12</accession>
<dbReference type="InterPro" id="IPR000555">
    <property type="entry name" value="JAMM/MPN+_dom"/>
</dbReference>
<proteinExistence type="inferred from homology"/>
<dbReference type="SUPFAM" id="SSF53383">
    <property type="entry name" value="PLP-dependent transferases"/>
    <property type="match status" value="1"/>
</dbReference>
<reference evidence="16 17" key="1">
    <citation type="journal article" date="2019" name="Philos. Trans. R. Soc. Lond., B, Biol. Sci.">
        <title>Ant behaviour and brain gene expression of defending hosts depend on the ecological success of the intruding social parasite.</title>
        <authorList>
            <person name="Kaur R."/>
            <person name="Stoldt M."/>
            <person name="Jongepier E."/>
            <person name="Feldmeyer B."/>
            <person name="Menzel F."/>
            <person name="Bornberg-Bauer E."/>
            <person name="Foitzik S."/>
        </authorList>
    </citation>
    <scope>NUCLEOTIDE SEQUENCE [LARGE SCALE GENOMIC DNA]</scope>
    <source>
        <tissue evidence="16">Whole body</tissue>
    </source>
</reference>
<dbReference type="Proteomes" id="UP000310200">
    <property type="component" value="Unassembled WGS sequence"/>
</dbReference>
<dbReference type="STRING" id="300112.A0A4S2KL12"/>
<evidence type="ECO:0000256" key="5">
    <source>
        <dbReference type="ARBA" id="ARBA00022679"/>
    </source>
</evidence>
<keyword evidence="17" id="KW-1185">Reference proteome</keyword>
<dbReference type="InterPro" id="IPR037518">
    <property type="entry name" value="MPN"/>
</dbReference>
<keyword evidence="8" id="KW-0862">Zinc</keyword>
<dbReference type="GO" id="GO:0044571">
    <property type="term" value="P:[2Fe-2S] cluster assembly"/>
    <property type="evidence" value="ECO:0007669"/>
    <property type="project" value="InterPro"/>
</dbReference>
<evidence type="ECO:0000256" key="12">
    <source>
        <dbReference type="ARBA" id="ARBA00023049"/>
    </source>
</evidence>
<dbReference type="FunFam" id="3.90.1150.10:FF:000002">
    <property type="entry name" value="Cysteine desulfurase IscS"/>
    <property type="match status" value="1"/>
</dbReference>
<dbReference type="InterPro" id="IPR015422">
    <property type="entry name" value="PyrdxlP-dep_Trfase_small"/>
</dbReference>
<dbReference type="Pfam" id="PF16033">
    <property type="entry name" value="DUF4789"/>
    <property type="match status" value="1"/>
</dbReference>
<dbReference type="GO" id="GO:0005634">
    <property type="term" value="C:nucleus"/>
    <property type="evidence" value="ECO:0007669"/>
    <property type="project" value="TreeGrafter"/>
</dbReference>
<dbReference type="SUPFAM" id="SSF102712">
    <property type="entry name" value="JAB1/MPN domain"/>
    <property type="match status" value="1"/>
</dbReference>